<organism evidence="2 3">
    <name type="scientific">Spirodela intermedia</name>
    <name type="common">Intermediate duckweed</name>
    <dbReference type="NCBI Taxonomy" id="51605"/>
    <lineage>
        <taxon>Eukaryota</taxon>
        <taxon>Viridiplantae</taxon>
        <taxon>Streptophyta</taxon>
        <taxon>Embryophyta</taxon>
        <taxon>Tracheophyta</taxon>
        <taxon>Spermatophyta</taxon>
        <taxon>Magnoliopsida</taxon>
        <taxon>Liliopsida</taxon>
        <taxon>Araceae</taxon>
        <taxon>Lemnoideae</taxon>
        <taxon>Spirodela</taxon>
    </lineage>
</organism>
<dbReference type="PANTHER" id="PTHR26312:SF222">
    <property type="entry name" value="EXPRESSED PROTEIN"/>
    <property type="match status" value="1"/>
</dbReference>
<evidence type="ECO:0000313" key="2">
    <source>
        <dbReference type="EMBL" id="CAA7398939.1"/>
    </source>
</evidence>
<name>A0A7I8KMC4_SPIIN</name>
<dbReference type="SUPFAM" id="SSF48452">
    <property type="entry name" value="TPR-like"/>
    <property type="match status" value="1"/>
</dbReference>
<dbReference type="Pfam" id="PF14559">
    <property type="entry name" value="TPR_19"/>
    <property type="match status" value="1"/>
</dbReference>
<dbReference type="Proteomes" id="UP000663760">
    <property type="component" value="Chromosome 7"/>
</dbReference>
<dbReference type="OrthoDB" id="1926212at2759"/>
<feature type="compositionally biased region" description="Polar residues" evidence="1">
    <location>
        <begin position="67"/>
        <end position="85"/>
    </location>
</feature>
<sequence length="399" mass="42755">MLLRSSSTPILGSLLASSSCSSPYFSESPGHGTGCNPLERTHSDTIHGKLSFPHGGAAHNHGHNHSHPLNASSFHGFSLQLSNPPTASPAEPHPGAPVGFRRVQSEGNLKEMAVADLHDEHRRPSNLPQPNKSHRRPPPVLETIPSFSVYSSRFDGRYGEAVVEEEEDELDEEEMSEESPTTHRNVVGEFFSSGEKGKVVMKTGGEPGVSPLFLARGLGLEFGDTASGLILGIGDSGGGIGGGGGAGGRSLLVDSSGSQSDMEAYYKKMVEEDPGNSLLLRNYAQFLYKSKGDLQRAEEYYSRAMLAEPGDGEVLSQYAKLMWELHHDRERASGYFEQAVQAAPQDSHVLASYAGFLWEAEEDEDDDDGDAAKSEAYFAGAQVPFGALASAAHPRPLSC</sequence>
<dbReference type="PANTHER" id="PTHR26312">
    <property type="entry name" value="TETRATRICOPEPTIDE REPEAT PROTEIN 5"/>
    <property type="match status" value="1"/>
</dbReference>
<proteinExistence type="predicted"/>
<feature type="region of interest" description="Disordered" evidence="1">
    <location>
        <begin position="115"/>
        <end position="142"/>
    </location>
</feature>
<accession>A0A7I8KMC4</accession>
<evidence type="ECO:0000313" key="3">
    <source>
        <dbReference type="Proteomes" id="UP000663760"/>
    </source>
</evidence>
<dbReference type="PROSITE" id="PS51257">
    <property type="entry name" value="PROKAR_LIPOPROTEIN"/>
    <property type="match status" value="1"/>
</dbReference>
<dbReference type="EMBL" id="LR746270">
    <property type="protein sequence ID" value="CAA7398939.1"/>
    <property type="molecule type" value="Genomic_DNA"/>
</dbReference>
<dbReference type="AlphaFoldDB" id="A0A7I8KMC4"/>
<keyword evidence="3" id="KW-1185">Reference proteome</keyword>
<dbReference type="GO" id="GO:0006396">
    <property type="term" value="P:RNA processing"/>
    <property type="evidence" value="ECO:0007669"/>
    <property type="project" value="InterPro"/>
</dbReference>
<feature type="region of interest" description="Disordered" evidence="1">
    <location>
        <begin position="22"/>
        <end position="101"/>
    </location>
</feature>
<dbReference type="InterPro" id="IPR011990">
    <property type="entry name" value="TPR-like_helical_dom_sf"/>
</dbReference>
<evidence type="ECO:0000256" key="1">
    <source>
        <dbReference type="SAM" id="MobiDB-lite"/>
    </source>
</evidence>
<dbReference type="Gene3D" id="1.25.40.10">
    <property type="entry name" value="Tetratricopeptide repeat domain"/>
    <property type="match status" value="1"/>
</dbReference>
<reference evidence="2" key="1">
    <citation type="submission" date="2020-02" db="EMBL/GenBank/DDBJ databases">
        <authorList>
            <person name="Scholz U."/>
            <person name="Mascher M."/>
            <person name="Fiebig A."/>
        </authorList>
    </citation>
    <scope>NUCLEOTIDE SEQUENCE</scope>
</reference>
<protein>
    <submittedName>
        <fullName evidence="2">Uncharacterized protein</fullName>
    </submittedName>
</protein>
<dbReference type="SMART" id="SM00386">
    <property type="entry name" value="HAT"/>
    <property type="match status" value="3"/>
</dbReference>
<gene>
    <name evidence="2" type="ORF">SI8410_07009609</name>
</gene>
<dbReference type="InterPro" id="IPR003107">
    <property type="entry name" value="HAT"/>
</dbReference>